<organism evidence="2 3">
    <name type="scientific">Rubrivivax albus</name>
    <dbReference type="NCBI Taxonomy" id="2499835"/>
    <lineage>
        <taxon>Bacteria</taxon>
        <taxon>Pseudomonadati</taxon>
        <taxon>Pseudomonadota</taxon>
        <taxon>Betaproteobacteria</taxon>
        <taxon>Burkholderiales</taxon>
        <taxon>Sphaerotilaceae</taxon>
        <taxon>Rubrivivax</taxon>
    </lineage>
</organism>
<dbReference type="InterPro" id="IPR052942">
    <property type="entry name" value="LPS_cholinephosphotransferase"/>
</dbReference>
<evidence type="ECO:0000313" key="3">
    <source>
        <dbReference type="Proteomes" id="UP000288178"/>
    </source>
</evidence>
<dbReference type="EMBL" id="SACT01000008">
    <property type="protein sequence ID" value="RVT49465.1"/>
    <property type="molecule type" value="Genomic_DNA"/>
</dbReference>
<dbReference type="GO" id="GO:0009100">
    <property type="term" value="P:glycoprotein metabolic process"/>
    <property type="evidence" value="ECO:0007669"/>
    <property type="project" value="UniProtKB-ARBA"/>
</dbReference>
<dbReference type="PANTHER" id="PTHR43404:SF2">
    <property type="entry name" value="LIPOPOLYSACCHARIDE CHOLINEPHOSPHOTRANSFERASE LICD"/>
    <property type="match status" value="1"/>
</dbReference>
<reference evidence="2 3" key="1">
    <citation type="submission" date="2019-01" db="EMBL/GenBank/DDBJ databases">
        <authorList>
            <person name="Chen W.-M."/>
        </authorList>
    </citation>
    <scope>NUCLEOTIDE SEQUENCE [LARGE SCALE GENOMIC DNA]</scope>
    <source>
        <strain evidence="2 3">ICH-3</strain>
    </source>
</reference>
<evidence type="ECO:0000313" key="2">
    <source>
        <dbReference type="EMBL" id="RVT49465.1"/>
    </source>
</evidence>
<dbReference type="InterPro" id="IPR007074">
    <property type="entry name" value="LicD/FKTN/FKRP_NTP_transf"/>
</dbReference>
<comment type="caution">
    <text evidence="2">The sequence shown here is derived from an EMBL/GenBank/DDBJ whole genome shotgun (WGS) entry which is preliminary data.</text>
</comment>
<dbReference type="AlphaFoldDB" id="A0A437JRL4"/>
<proteinExistence type="predicted"/>
<dbReference type="Proteomes" id="UP000288178">
    <property type="component" value="Unassembled WGS sequence"/>
</dbReference>
<gene>
    <name evidence="2" type="ORF">ENE75_20565</name>
</gene>
<keyword evidence="3" id="KW-1185">Reference proteome</keyword>
<evidence type="ECO:0000259" key="1">
    <source>
        <dbReference type="Pfam" id="PF04991"/>
    </source>
</evidence>
<protein>
    <recommendedName>
        <fullName evidence="1">LicD/FKTN/FKRP nucleotidyltransferase domain-containing protein</fullName>
    </recommendedName>
</protein>
<feature type="domain" description="LicD/FKTN/FKRP nucleotidyltransferase" evidence="1">
    <location>
        <begin position="45"/>
        <end position="90"/>
    </location>
</feature>
<dbReference type="OrthoDB" id="9786100at2"/>
<accession>A0A437JRL4</accession>
<name>A0A437JRL4_9BURK</name>
<dbReference type="Pfam" id="PF04991">
    <property type="entry name" value="LicD"/>
    <property type="match status" value="1"/>
</dbReference>
<dbReference type="PANTHER" id="PTHR43404">
    <property type="entry name" value="LIPOPOLYSACCHARIDE CHOLINEPHOSPHOTRANSFERASE LICD"/>
    <property type="match status" value="1"/>
</dbReference>
<dbReference type="RefSeq" id="WP_128200216.1">
    <property type="nucleotide sequence ID" value="NZ_SACT01000008.1"/>
</dbReference>
<sequence>MSTLTAPTAGDPELAEFIDRIAIPQAFLRDFYVFVALFTDLLDRAEIPYFLHSGTALGAVRHAGFIPWDDDFDIMVEGYYEQALVSLLPTLKAHGILQNDKHRGNGHYQFYLRHPKVPTSATRYYCFDIFISRREQMDGRSALHYAHPDFRRWFADRHCFVDDVYPTHRVPFGPLRLQAMRDPTDYFRRSHFRTDEATLRIHMVDQAWLDERIRHFQQRGLYPIRDRAILEHRLALDIAYDGPDAFRLAAPLA</sequence>